<dbReference type="Proteomes" id="UP001642483">
    <property type="component" value="Unassembled WGS sequence"/>
</dbReference>
<proteinExistence type="predicted"/>
<evidence type="ECO:0000313" key="1">
    <source>
        <dbReference type="EMBL" id="CAK8689910.1"/>
    </source>
</evidence>
<gene>
    <name evidence="1" type="ORF">CVLEPA_LOCUS22565</name>
</gene>
<protein>
    <submittedName>
        <fullName evidence="1">Uncharacterized protein</fullName>
    </submittedName>
</protein>
<organism evidence="1 2">
    <name type="scientific">Clavelina lepadiformis</name>
    <name type="common">Light-bulb sea squirt</name>
    <name type="synonym">Ascidia lepadiformis</name>
    <dbReference type="NCBI Taxonomy" id="159417"/>
    <lineage>
        <taxon>Eukaryota</taxon>
        <taxon>Metazoa</taxon>
        <taxon>Chordata</taxon>
        <taxon>Tunicata</taxon>
        <taxon>Ascidiacea</taxon>
        <taxon>Aplousobranchia</taxon>
        <taxon>Clavelinidae</taxon>
        <taxon>Clavelina</taxon>
    </lineage>
</organism>
<dbReference type="EMBL" id="CAWYQH010000110">
    <property type="protein sequence ID" value="CAK8689910.1"/>
    <property type="molecule type" value="Genomic_DNA"/>
</dbReference>
<reference evidence="1 2" key="1">
    <citation type="submission" date="2024-02" db="EMBL/GenBank/DDBJ databases">
        <authorList>
            <person name="Daric V."/>
            <person name="Darras S."/>
        </authorList>
    </citation>
    <scope>NUCLEOTIDE SEQUENCE [LARGE SCALE GENOMIC DNA]</scope>
</reference>
<accession>A0ABP0GI81</accession>
<sequence>MTTKVETKLRKMKIAEAPGQSDEILVIGGRDCEQNVVKFNTKTKQWSDMPVCFRFKFLGFEQGKSLYCHRHTSSCHSIVTLEKQLKANNVHLFGHDQFQP</sequence>
<keyword evidence="2" id="KW-1185">Reference proteome</keyword>
<name>A0ABP0GI81_CLALP</name>
<evidence type="ECO:0000313" key="2">
    <source>
        <dbReference type="Proteomes" id="UP001642483"/>
    </source>
</evidence>
<comment type="caution">
    <text evidence="1">The sequence shown here is derived from an EMBL/GenBank/DDBJ whole genome shotgun (WGS) entry which is preliminary data.</text>
</comment>